<dbReference type="Proteomes" id="UP000475037">
    <property type="component" value="Unassembled WGS sequence"/>
</dbReference>
<reference evidence="1 2" key="1">
    <citation type="submission" date="2019-11" db="EMBL/GenBank/DDBJ databases">
        <authorList>
            <person name="Yang C."/>
            <person name="Li F."/>
        </authorList>
    </citation>
    <scope>NUCLEOTIDE SEQUENCE [LARGE SCALE GENOMIC DNA]</scope>
    <source>
        <strain evidence="1">KB4526</strain>
        <tissue evidence="1">Muscle</tissue>
    </source>
</reference>
<evidence type="ECO:0000313" key="2">
    <source>
        <dbReference type="Proteomes" id="UP000475037"/>
    </source>
</evidence>
<keyword evidence="2" id="KW-1185">Reference proteome</keyword>
<evidence type="ECO:0000313" key="1">
    <source>
        <dbReference type="EMBL" id="KAF0871421.1"/>
    </source>
</evidence>
<name>A0A6G1A6X2_CROCR</name>
<comment type="caution">
    <text evidence="1">The sequence shown here is derived from an EMBL/GenBank/DDBJ whole genome shotgun (WGS) entry which is preliminary data.</text>
</comment>
<feature type="non-terminal residue" evidence="1">
    <location>
        <position position="1"/>
    </location>
</feature>
<sequence length="106" mass="13067">VLYPKTKTRGITITDFSLYYKAVIIKTVCYWHKNRHIDQWNRRENSDLDPQMYSQRIFDKAGKSVHWKKDSLFNRWCWENWTAACRRIKLDHFLRRDTKISSKWVK</sequence>
<organism evidence="1 2">
    <name type="scientific">Crocuta crocuta</name>
    <name type="common">Spotted hyena</name>
    <dbReference type="NCBI Taxonomy" id="9678"/>
    <lineage>
        <taxon>Eukaryota</taxon>
        <taxon>Metazoa</taxon>
        <taxon>Chordata</taxon>
        <taxon>Craniata</taxon>
        <taxon>Vertebrata</taxon>
        <taxon>Euteleostomi</taxon>
        <taxon>Mammalia</taxon>
        <taxon>Eutheria</taxon>
        <taxon>Laurasiatheria</taxon>
        <taxon>Carnivora</taxon>
        <taxon>Feliformia</taxon>
        <taxon>Hyaenidae</taxon>
        <taxon>Crocuta</taxon>
    </lineage>
</organism>
<feature type="non-terminal residue" evidence="1">
    <location>
        <position position="106"/>
    </location>
</feature>
<dbReference type="EMBL" id="VOAJ01024658">
    <property type="protein sequence ID" value="KAF0871421.1"/>
    <property type="molecule type" value="Genomic_DNA"/>
</dbReference>
<accession>A0A6G1A6X2</accession>
<proteinExistence type="predicted"/>
<dbReference type="AlphaFoldDB" id="A0A6G1A6X2"/>
<gene>
    <name evidence="1" type="ORF">FOF47_R05761</name>
</gene>
<protein>
    <submittedName>
        <fullName evidence="1">LORF2 protein</fullName>
    </submittedName>
</protein>